<dbReference type="Proteomes" id="UP000717364">
    <property type="component" value="Unassembled WGS sequence"/>
</dbReference>
<keyword evidence="2" id="KW-0808">Transferase</keyword>
<dbReference type="Gene3D" id="3.30.1310.20">
    <property type="entry name" value="PRTase-like"/>
    <property type="match status" value="1"/>
</dbReference>
<dbReference type="RefSeq" id="WP_215609386.1">
    <property type="nucleotide sequence ID" value="NZ_JADOES010000024.1"/>
</dbReference>
<dbReference type="Pfam" id="PF00156">
    <property type="entry name" value="Pribosyltran"/>
    <property type="match status" value="1"/>
</dbReference>
<proteinExistence type="predicted"/>
<feature type="domain" description="Phosphoribosyltransferase" evidence="1">
    <location>
        <begin position="13"/>
        <end position="165"/>
    </location>
</feature>
<name>A0A947GKE6_9CYAN</name>
<dbReference type="InterPro" id="IPR029057">
    <property type="entry name" value="PRTase-like"/>
</dbReference>
<evidence type="ECO:0000313" key="3">
    <source>
        <dbReference type="Proteomes" id="UP000717364"/>
    </source>
</evidence>
<comment type="caution">
    <text evidence="2">The sequence shown here is derived from an EMBL/GenBank/DDBJ whole genome shotgun (WGS) entry which is preliminary data.</text>
</comment>
<accession>A0A947GKE6</accession>
<dbReference type="AlphaFoldDB" id="A0A947GKE6"/>
<evidence type="ECO:0000259" key="1">
    <source>
        <dbReference type="Pfam" id="PF00156"/>
    </source>
</evidence>
<reference evidence="2" key="1">
    <citation type="submission" date="2020-11" db="EMBL/GenBank/DDBJ databases">
        <authorList>
            <person name="Konstantinou D."/>
            <person name="Gkelis S."/>
            <person name="Popin R."/>
            <person name="Fewer D."/>
            <person name="Sivonen K."/>
        </authorList>
    </citation>
    <scope>NUCLEOTIDE SEQUENCE</scope>
    <source>
        <strain evidence="2">TAU-MAC 1115</strain>
    </source>
</reference>
<protein>
    <submittedName>
        <fullName evidence="2">Phosphoribosyltransferase</fullName>
    </submittedName>
</protein>
<dbReference type="GO" id="GO:0016757">
    <property type="term" value="F:glycosyltransferase activity"/>
    <property type="evidence" value="ECO:0007669"/>
    <property type="project" value="UniProtKB-KW"/>
</dbReference>
<dbReference type="EMBL" id="JADOES010000024">
    <property type="protein sequence ID" value="MBT9316317.1"/>
    <property type="molecule type" value="Genomic_DNA"/>
</dbReference>
<keyword evidence="2" id="KW-0328">Glycosyltransferase</keyword>
<dbReference type="Gene3D" id="3.40.50.2020">
    <property type="match status" value="1"/>
</dbReference>
<sequence>MKTRFCDRTEAGQQLARQLRIYANRADSLVLALPRGGVPVAYEIARALNLPLDICLVRKLGDPNNQECAIGAIAENGTRVLNQGVLGWLGITKQVLDEITDQERQELQRRAQVYRGNLPKLTLYDRIVILVDDGLATGATMRAAVMWVQSQQPRQLIVAVPIASQGAYQQLKVQVDRLVCLHIPHRLYAIGLWYDNFAQVTDDQVRTLLSRPVVVVDSFSG</sequence>
<dbReference type="SUPFAM" id="SSF53271">
    <property type="entry name" value="PRTase-like"/>
    <property type="match status" value="1"/>
</dbReference>
<evidence type="ECO:0000313" key="2">
    <source>
        <dbReference type="EMBL" id="MBT9316317.1"/>
    </source>
</evidence>
<dbReference type="CDD" id="cd06223">
    <property type="entry name" value="PRTases_typeI"/>
    <property type="match status" value="1"/>
</dbReference>
<gene>
    <name evidence="2" type="ORF">IXB50_12875</name>
</gene>
<organism evidence="2 3">
    <name type="scientific">Leptothoe spongobia TAU-MAC 1115</name>
    <dbReference type="NCBI Taxonomy" id="1967444"/>
    <lineage>
        <taxon>Bacteria</taxon>
        <taxon>Bacillati</taxon>
        <taxon>Cyanobacteriota</taxon>
        <taxon>Cyanophyceae</taxon>
        <taxon>Nodosilineales</taxon>
        <taxon>Cymatolegaceae</taxon>
        <taxon>Leptothoe</taxon>
        <taxon>Leptothoe spongobia</taxon>
    </lineage>
</organism>
<reference evidence="2" key="2">
    <citation type="journal article" date="2021" name="Mar. Drugs">
        <title>Genome Reduction and Secondary Metabolism of the Marine Sponge-Associated Cyanobacterium Leptothoe.</title>
        <authorList>
            <person name="Konstantinou D."/>
            <person name="Popin R.V."/>
            <person name="Fewer D.P."/>
            <person name="Sivonen K."/>
            <person name="Gkelis S."/>
        </authorList>
    </citation>
    <scope>NUCLEOTIDE SEQUENCE</scope>
    <source>
        <strain evidence="2">TAU-MAC 1115</strain>
    </source>
</reference>
<keyword evidence="3" id="KW-1185">Reference proteome</keyword>
<dbReference type="InterPro" id="IPR000836">
    <property type="entry name" value="PRTase_dom"/>
</dbReference>